<sequence>MLILLNVVKVDIVWALLGGIGAGMVLLHRHLPDKLKTLTGGATNCALPVINTCADVGFGAVVGSVVGFKSISNMLLSIPGTPLISLSLATQLLCGITGSASGGLGIAMELFAKQFLSLGLNPE</sequence>
<keyword evidence="3" id="KW-1185">Reference proteome</keyword>
<evidence type="ECO:0000313" key="2">
    <source>
        <dbReference type="EMBL" id="MQS05584.1"/>
    </source>
</evidence>
<keyword evidence="1" id="KW-0812">Transmembrane</keyword>
<evidence type="ECO:0000313" key="3">
    <source>
        <dbReference type="Proteomes" id="UP000320857"/>
    </source>
</evidence>
<feature type="non-terminal residue" evidence="2">
    <location>
        <position position="123"/>
    </location>
</feature>
<comment type="caution">
    <text evidence="2">The sequence shown here is derived from an EMBL/GenBank/DDBJ whole genome shotgun (WGS) entry which is preliminary data.</text>
</comment>
<reference evidence="2 3" key="1">
    <citation type="submission" date="2019-10" db="EMBL/GenBank/DDBJ databases">
        <title>Streptomyces sp. nov., a novel actinobacterium isolated from alkaline environment.</title>
        <authorList>
            <person name="Golinska P."/>
        </authorList>
    </citation>
    <scope>NUCLEOTIDE SEQUENCE [LARGE SCALE GENOMIC DNA]</scope>
    <source>
        <strain evidence="2 3">OF1</strain>
    </source>
</reference>
<dbReference type="Proteomes" id="UP000320857">
    <property type="component" value="Unassembled WGS sequence"/>
</dbReference>
<protein>
    <submittedName>
        <fullName evidence="2">GntP family permease</fullName>
    </submittedName>
</protein>
<keyword evidence="1" id="KW-1133">Transmembrane helix</keyword>
<gene>
    <name evidence="2" type="ORF">FNX44_027905</name>
</gene>
<keyword evidence="1" id="KW-0472">Membrane</keyword>
<dbReference type="AlphaFoldDB" id="A0A5P0YZ78"/>
<proteinExistence type="predicted"/>
<name>A0A5P0YZ78_9ACTN</name>
<organism evidence="2 3">
    <name type="scientific">Streptomyces alkaliterrae</name>
    <dbReference type="NCBI Taxonomy" id="2213162"/>
    <lineage>
        <taxon>Bacteria</taxon>
        <taxon>Bacillati</taxon>
        <taxon>Actinomycetota</taxon>
        <taxon>Actinomycetes</taxon>
        <taxon>Kitasatosporales</taxon>
        <taxon>Streptomycetaceae</taxon>
        <taxon>Streptomyces</taxon>
    </lineage>
</organism>
<evidence type="ECO:0000256" key="1">
    <source>
        <dbReference type="SAM" id="Phobius"/>
    </source>
</evidence>
<accession>A0A5P0YZ78</accession>
<dbReference type="EMBL" id="VJYK02000728">
    <property type="protein sequence ID" value="MQS05584.1"/>
    <property type="molecule type" value="Genomic_DNA"/>
</dbReference>
<feature type="transmembrane region" description="Helical" evidence="1">
    <location>
        <begin position="12"/>
        <end position="28"/>
    </location>
</feature>